<organism evidence="1 2">
    <name type="scientific">Enterococcus cecorum</name>
    <dbReference type="NCBI Taxonomy" id="44008"/>
    <lineage>
        <taxon>Bacteria</taxon>
        <taxon>Bacillati</taxon>
        <taxon>Bacillota</taxon>
        <taxon>Bacilli</taxon>
        <taxon>Lactobacillales</taxon>
        <taxon>Enterococcaceae</taxon>
        <taxon>Enterococcus</taxon>
    </lineage>
</organism>
<comment type="caution">
    <text evidence="1">The sequence shown here is derived from an EMBL/GenBank/DDBJ whole genome shotgun (WGS) entry which is preliminary data.</text>
</comment>
<dbReference type="AlphaFoldDB" id="A0A7X9NNM1"/>
<dbReference type="InterPro" id="IPR053842">
    <property type="entry name" value="NikA-like"/>
</dbReference>
<accession>A0A7X9NNM1</accession>
<gene>
    <name evidence="1" type="ORF">HF857_10810</name>
</gene>
<evidence type="ECO:0000313" key="2">
    <source>
        <dbReference type="Proteomes" id="UP000588071"/>
    </source>
</evidence>
<dbReference type="RefSeq" id="WP_168931872.1">
    <property type="nucleotide sequence ID" value="NZ_JABAFV010000026.1"/>
</dbReference>
<reference evidence="1 2" key="1">
    <citation type="submission" date="2020-04" db="EMBL/GenBank/DDBJ databases">
        <authorList>
            <person name="Hitch T.C.A."/>
            <person name="Wylensek D."/>
            <person name="Clavel T."/>
        </authorList>
    </citation>
    <scope>NUCLEOTIDE SEQUENCE [LARGE SCALE GENOMIC DNA]</scope>
    <source>
        <strain evidence="1 2">WCA-380-WT-3C</strain>
    </source>
</reference>
<protein>
    <submittedName>
        <fullName evidence="1">MobC family plasmid mobilization relaxosome protein</fullName>
    </submittedName>
</protein>
<dbReference type="Pfam" id="PF21983">
    <property type="entry name" value="NikA-like"/>
    <property type="match status" value="1"/>
</dbReference>
<evidence type="ECO:0000313" key="1">
    <source>
        <dbReference type="EMBL" id="NME50692.1"/>
    </source>
</evidence>
<dbReference type="Proteomes" id="UP000588071">
    <property type="component" value="Unassembled WGS sequence"/>
</dbReference>
<sequence length="118" mass="13963">MEERKRAIQKKFRLTEQENLRLIVKMGYAHAPSFQYYARKMCLEGKVMRVDYGAIRDLTREVHKIGVNINQIAHALHVTGNFYGDELENLKAEHEELCRLIRNSIRAHLRTIRLEEDL</sequence>
<dbReference type="EMBL" id="JABAFV010000026">
    <property type="protein sequence ID" value="NME50692.1"/>
    <property type="molecule type" value="Genomic_DNA"/>
</dbReference>
<name>A0A7X9NNM1_9ENTE</name>
<proteinExistence type="predicted"/>